<protein>
    <recommendedName>
        <fullName evidence="3">Tetratricopeptide repeat protein</fullName>
    </recommendedName>
</protein>
<accession>A0A3M0CFR4</accession>
<dbReference type="Gene3D" id="1.25.40.10">
    <property type="entry name" value="Tetratricopeptide repeat domain"/>
    <property type="match status" value="1"/>
</dbReference>
<name>A0A3M0CFR4_9PROT</name>
<proteinExistence type="predicted"/>
<comment type="caution">
    <text evidence="1">The sequence shown here is derived from an EMBL/GenBank/DDBJ whole genome shotgun (WGS) entry which is preliminary data.</text>
</comment>
<sequence>MNSAPGFFSQATGAARADTVLHRDWHHLTRFANQLFDVGRFHEAVSYYGEAFEEARKRHCDAALTGERATDAAPRIIVSAANMARNYEELGQLDVAAQVLQDVARDFLAVFKSGTCAVEYREACLGHLPKLTLELVGRRTSSQALIDISTRLVAALKESAETLLTSEMTHTSGRHWQC</sequence>
<dbReference type="RefSeq" id="WP_121937807.1">
    <property type="nucleotide sequence ID" value="NZ_REFR01000010.1"/>
</dbReference>
<dbReference type="SUPFAM" id="SSF48452">
    <property type="entry name" value="TPR-like"/>
    <property type="match status" value="1"/>
</dbReference>
<dbReference type="InterPro" id="IPR011990">
    <property type="entry name" value="TPR-like_helical_dom_sf"/>
</dbReference>
<organism evidence="1 2">
    <name type="scientific">Eilatimonas milleporae</name>
    <dbReference type="NCBI Taxonomy" id="911205"/>
    <lineage>
        <taxon>Bacteria</taxon>
        <taxon>Pseudomonadati</taxon>
        <taxon>Pseudomonadota</taxon>
        <taxon>Alphaproteobacteria</taxon>
        <taxon>Kordiimonadales</taxon>
        <taxon>Kordiimonadaceae</taxon>
        <taxon>Eilatimonas</taxon>
    </lineage>
</organism>
<reference evidence="1 2" key="1">
    <citation type="submission" date="2018-10" db="EMBL/GenBank/DDBJ databases">
        <title>Genomic Encyclopedia of Archaeal and Bacterial Type Strains, Phase II (KMG-II): from individual species to whole genera.</title>
        <authorList>
            <person name="Goeker M."/>
        </authorList>
    </citation>
    <scope>NUCLEOTIDE SEQUENCE [LARGE SCALE GENOMIC DNA]</scope>
    <source>
        <strain evidence="1 2">DSM 25217</strain>
    </source>
</reference>
<gene>
    <name evidence="1" type="ORF">BXY39_1074</name>
</gene>
<keyword evidence="2" id="KW-1185">Reference proteome</keyword>
<dbReference type="AlphaFoldDB" id="A0A3M0CFR4"/>
<dbReference type="InParanoid" id="A0A3M0CFR4"/>
<evidence type="ECO:0000313" key="1">
    <source>
        <dbReference type="EMBL" id="RMB08441.1"/>
    </source>
</evidence>
<evidence type="ECO:0000313" key="2">
    <source>
        <dbReference type="Proteomes" id="UP000271227"/>
    </source>
</evidence>
<dbReference type="EMBL" id="REFR01000010">
    <property type="protein sequence ID" value="RMB08441.1"/>
    <property type="molecule type" value="Genomic_DNA"/>
</dbReference>
<dbReference type="Proteomes" id="UP000271227">
    <property type="component" value="Unassembled WGS sequence"/>
</dbReference>
<evidence type="ECO:0008006" key="3">
    <source>
        <dbReference type="Google" id="ProtNLM"/>
    </source>
</evidence>